<evidence type="ECO:0000313" key="2">
    <source>
        <dbReference type="EMBL" id="CEM20144.1"/>
    </source>
</evidence>
<protein>
    <recommendedName>
        <fullName evidence="3">Saposin B-type domain-containing protein</fullName>
    </recommendedName>
</protein>
<dbReference type="VEuPathDB" id="CryptoDB:Cvel_3879"/>
<gene>
    <name evidence="2" type="ORF">Cvel_3879</name>
</gene>
<evidence type="ECO:0008006" key="3">
    <source>
        <dbReference type="Google" id="ProtNLM"/>
    </source>
</evidence>
<reference evidence="2" key="1">
    <citation type="submission" date="2014-11" db="EMBL/GenBank/DDBJ databases">
        <authorList>
            <person name="Otto D Thomas"/>
            <person name="Naeem Raeece"/>
        </authorList>
    </citation>
    <scope>NUCLEOTIDE SEQUENCE</scope>
</reference>
<name>A0A0G4FXK6_9ALVE</name>
<dbReference type="EMBL" id="CDMZ01000717">
    <property type="protein sequence ID" value="CEM20144.1"/>
    <property type="molecule type" value="Genomic_DNA"/>
</dbReference>
<accession>A0A0G4FXK6</accession>
<organism evidence="2">
    <name type="scientific">Chromera velia CCMP2878</name>
    <dbReference type="NCBI Taxonomy" id="1169474"/>
    <lineage>
        <taxon>Eukaryota</taxon>
        <taxon>Sar</taxon>
        <taxon>Alveolata</taxon>
        <taxon>Colpodellida</taxon>
        <taxon>Chromeraceae</taxon>
        <taxon>Chromera</taxon>
    </lineage>
</organism>
<proteinExistence type="predicted"/>
<keyword evidence="1" id="KW-0732">Signal</keyword>
<evidence type="ECO:0000256" key="1">
    <source>
        <dbReference type="SAM" id="SignalP"/>
    </source>
</evidence>
<dbReference type="AlphaFoldDB" id="A0A0G4FXK6"/>
<sequence length="218" mass="24273">MPETISRSLVFVSAILFGMQLSLVLGQDCVECTKLVHTEFMVEAEEIARASQEICGAGSAIDFLKKELDSLRTFVQQQTTCEKNGCDETGVLAVYASGLKNPVCERLACPGCTLHVQNELAQRIRDTVHADEEKYRTMCVSTADFKYFFETTILQDLQDAEVCQKCSGEGHERSTSHFISQELFPLLCSKGKSLALSEQQEPQYEEKREGARAVLLEA</sequence>
<feature type="signal peptide" evidence="1">
    <location>
        <begin position="1"/>
        <end position="26"/>
    </location>
</feature>
<feature type="chain" id="PRO_5005189405" description="Saposin B-type domain-containing protein" evidence="1">
    <location>
        <begin position="27"/>
        <end position="218"/>
    </location>
</feature>